<keyword evidence="1" id="KW-0472">Membrane</keyword>
<feature type="transmembrane region" description="Helical" evidence="1">
    <location>
        <begin position="85"/>
        <end position="104"/>
    </location>
</feature>
<evidence type="ECO:0000313" key="2">
    <source>
        <dbReference type="EMBL" id="RAZ88668.1"/>
    </source>
</evidence>
<protein>
    <submittedName>
        <fullName evidence="2">Uncharacterized protein</fullName>
    </submittedName>
</protein>
<accession>A0A330HLV3</accession>
<dbReference type="OrthoDB" id="8100543at2"/>
<keyword evidence="1" id="KW-1133">Transmembrane helix</keyword>
<evidence type="ECO:0000256" key="1">
    <source>
        <dbReference type="SAM" id="Phobius"/>
    </source>
</evidence>
<feature type="transmembrane region" description="Helical" evidence="1">
    <location>
        <begin position="59"/>
        <end position="78"/>
    </location>
</feature>
<gene>
    <name evidence="2" type="ORF">DPM33_22040</name>
</gene>
<keyword evidence="3" id="KW-1185">Reference proteome</keyword>
<evidence type="ECO:0000313" key="3">
    <source>
        <dbReference type="Proteomes" id="UP000251558"/>
    </source>
</evidence>
<proteinExistence type="predicted"/>
<name>A0A330HLV3_9HYPH</name>
<sequence>MTLPKFSLRMGLLVGLCATPIALLLALFSAGSGHGDYVLARVLYPIPTLATLMTNKTITGLSVGLALVQFPAYGAFVAPGSRTRCLALILVHAVAIAAAFSGVLDYFEG</sequence>
<dbReference type="AlphaFoldDB" id="A0A330HLV3"/>
<dbReference type="RefSeq" id="WP_112099538.1">
    <property type="nucleotide sequence ID" value="NZ_QMBP01000011.1"/>
</dbReference>
<comment type="caution">
    <text evidence="2">The sequence shown here is derived from an EMBL/GenBank/DDBJ whole genome shotgun (WGS) entry which is preliminary data.</text>
</comment>
<reference evidence="2 3" key="2">
    <citation type="submission" date="2018-07" db="EMBL/GenBank/DDBJ databases">
        <title>Diversity of Mesorhizobium strains in Brazil.</title>
        <authorList>
            <person name="Helene L.C.F."/>
            <person name="Dall'Agnol R."/>
            <person name="Delamuta J.R.M."/>
            <person name="Hungria M."/>
        </authorList>
    </citation>
    <scope>NUCLEOTIDE SEQUENCE [LARGE SCALE GENOMIC DNA]</scope>
    <source>
        <strain evidence="2 3">AC99b</strain>
    </source>
</reference>
<organism evidence="2 3">
    <name type="scientific">Mesorhizobium hawassense</name>
    <dbReference type="NCBI Taxonomy" id="1209954"/>
    <lineage>
        <taxon>Bacteria</taxon>
        <taxon>Pseudomonadati</taxon>
        <taxon>Pseudomonadota</taxon>
        <taxon>Alphaproteobacteria</taxon>
        <taxon>Hyphomicrobiales</taxon>
        <taxon>Phyllobacteriaceae</taxon>
        <taxon>Mesorhizobium</taxon>
    </lineage>
</organism>
<dbReference type="Proteomes" id="UP000251558">
    <property type="component" value="Unassembled WGS sequence"/>
</dbReference>
<keyword evidence="1" id="KW-0812">Transmembrane</keyword>
<dbReference type="EMBL" id="QMBP01000011">
    <property type="protein sequence ID" value="RAZ88668.1"/>
    <property type="molecule type" value="Genomic_DNA"/>
</dbReference>
<reference evidence="3" key="1">
    <citation type="submission" date="2018-06" db="EMBL/GenBank/DDBJ databases">
        <authorList>
            <person name="Helene L.C."/>
            <person name="Dall'Agnol R."/>
            <person name="Delamuta J.R."/>
            <person name="Hungria M."/>
        </authorList>
    </citation>
    <scope>NUCLEOTIDE SEQUENCE [LARGE SCALE GENOMIC DNA]</scope>
    <source>
        <strain evidence="3">AC99b</strain>
    </source>
</reference>